<sequence length="165" mass="18155">MRFSRLAALVGILALGLTSGCGYLPSEDTIRTGGKKSSAHANISVKPHSVDCGTPARGFRKLPFREIFTFNNADDPPFSESSKLPAQFDVDAYVWGFEACRRTGTCGEGDQYWLIGSGPGGDFSTWVVTPQYPRLLIQSSCRNQLKVGERYRFSFSRGKLVGFSR</sequence>
<dbReference type="PROSITE" id="PS51257">
    <property type="entry name" value="PROKAR_LIPOPROTEIN"/>
    <property type="match status" value="1"/>
</dbReference>
<proteinExistence type="predicted"/>
<organism evidence="1 2">
    <name type="scientific">Microbulbifer aestuariivivens</name>
    <dbReference type="NCBI Taxonomy" id="1908308"/>
    <lineage>
        <taxon>Bacteria</taxon>
        <taxon>Pseudomonadati</taxon>
        <taxon>Pseudomonadota</taxon>
        <taxon>Gammaproteobacteria</taxon>
        <taxon>Cellvibrionales</taxon>
        <taxon>Microbulbiferaceae</taxon>
        <taxon>Microbulbifer</taxon>
    </lineage>
</organism>
<accession>A0ABP9WNQ5</accession>
<dbReference type="Proteomes" id="UP001408594">
    <property type="component" value="Unassembled WGS sequence"/>
</dbReference>
<evidence type="ECO:0000313" key="2">
    <source>
        <dbReference type="Proteomes" id="UP001408594"/>
    </source>
</evidence>
<reference evidence="1 2" key="1">
    <citation type="submission" date="2024-02" db="EMBL/GenBank/DDBJ databases">
        <title>Microbulbifer aestuariivivens NBRC 112533.</title>
        <authorList>
            <person name="Ichikawa N."/>
            <person name="Katano-Makiyama Y."/>
            <person name="Hidaka K."/>
        </authorList>
    </citation>
    <scope>NUCLEOTIDE SEQUENCE [LARGE SCALE GENOMIC DNA]</scope>
    <source>
        <strain evidence="1 2">NBRC 112533</strain>
    </source>
</reference>
<protein>
    <recommendedName>
        <fullName evidence="3">Lipoprotein</fullName>
    </recommendedName>
</protein>
<evidence type="ECO:0000313" key="1">
    <source>
        <dbReference type="EMBL" id="GAA5524837.1"/>
    </source>
</evidence>
<gene>
    <name evidence="1" type="ORF">Maes01_01396</name>
</gene>
<dbReference type="EMBL" id="BAABRT010000009">
    <property type="protein sequence ID" value="GAA5524837.1"/>
    <property type="molecule type" value="Genomic_DNA"/>
</dbReference>
<keyword evidence="2" id="KW-1185">Reference proteome</keyword>
<dbReference type="RefSeq" id="WP_345550071.1">
    <property type="nucleotide sequence ID" value="NZ_BAABRT010000009.1"/>
</dbReference>
<evidence type="ECO:0008006" key="3">
    <source>
        <dbReference type="Google" id="ProtNLM"/>
    </source>
</evidence>
<name>A0ABP9WNQ5_9GAMM</name>
<comment type="caution">
    <text evidence="1">The sequence shown here is derived from an EMBL/GenBank/DDBJ whole genome shotgun (WGS) entry which is preliminary data.</text>
</comment>